<dbReference type="OrthoDB" id="327477at2759"/>
<dbReference type="Proteomes" id="UP000039865">
    <property type="component" value="Unassembled WGS sequence"/>
</dbReference>
<gene>
    <name evidence="2" type="primary">Contig10319.g11008</name>
    <name evidence="2" type="ORF">STYLEM_2171</name>
</gene>
<name>A0A077ZV68_STYLE</name>
<evidence type="ECO:0000256" key="1">
    <source>
        <dbReference type="SAM" id="MobiDB-lite"/>
    </source>
</evidence>
<dbReference type="AlphaFoldDB" id="A0A077ZV68"/>
<proteinExistence type="predicted"/>
<organism evidence="2 3">
    <name type="scientific">Stylonychia lemnae</name>
    <name type="common">Ciliate</name>
    <dbReference type="NCBI Taxonomy" id="5949"/>
    <lineage>
        <taxon>Eukaryota</taxon>
        <taxon>Sar</taxon>
        <taxon>Alveolata</taxon>
        <taxon>Ciliophora</taxon>
        <taxon>Intramacronucleata</taxon>
        <taxon>Spirotrichea</taxon>
        <taxon>Stichotrichia</taxon>
        <taxon>Sporadotrichida</taxon>
        <taxon>Oxytrichidae</taxon>
        <taxon>Stylonychinae</taxon>
        <taxon>Stylonychia</taxon>
    </lineage>
</organism>
<dbReference type="InParanoid" id="A0A077ZV68"/>
<dbReference type="EMBL" id="CCKQ01002101">
    <property type="protein sequence ID" value="CDW73195.1"/>
    <property type="molecule type" value="Genomic_DNA"/>
</dbReference>
<evidence type="ECO:0000313" key="2">
    <source>
        <dbReference type="EMBL" id="CDW73195.1"/>
    </source>
</evidence>
<keyword evidence="3" id="KW-1185">Reference proteome</keyword>
<accession>A0A077ZV68</accession>
<protein>
    <submittedName>
        <fullName evidence="2">Uncharacterized protein</fullName>
    </submittedName>
</protein>
<feature type="region of interest" description="Disordered" evidence="1">
    <location>
        <begin position="45"/>
        <end position="64"/>
    </location>
</feature>
<sequence>MQQQLQIQIVTFDNSNESFDRGQYINGQNDSKGSRLVQKSSMMTFNDEKKSGKQRSKVRFSDTQKEFDITHSKLRHLSNQDINIFKSSSSPEINGDSPRSIKLKNRYSKQNQNTIKLEHCDQIKITDTSDEENLSPFKTQANFLNIQKANQKESHYKKEKCLNIQVDQQRQFSLKVTDINALKNQHLKQFEKEAKKGLLYLQINGIKAVKHHYATKETRSCIIKISEDLNFLCWEYHHLKSHKPPLKKQIALKDVIGIIYGGQITTFLLQKENILKIILNGDENKHPFYAWECISIETQNRTLDLVIKDQAQLMWLLSVLLILVKMNKAQELFISDLNEIRSTNKIGSFKICKNDLRYRSFRLMRVKMKVSYEACKQRISILEVFLRAIYITYKQIYANQLSLSPLQRADTLGIAITDENDEDNSESFLQNTFNMKTIKRQIHKLKSLKFLRMVLNQNKYQKLRFLLKQMKLSKINLTKTIKLMGTENLKIPEEFMIFRLSNSFQFYDPFPVIVETVMRKKALALQLDKQKKSITKTDSFFKCFSSNQSPSKSISFKSSKDDKLLSIYSKDKTKTKSQIKQVNEEINNKQIFLKQLVNLNLKSQFLRTKRKYTEDNQCTLSKQANRELQVSKNQETLQKIKSSGNEIKKIKVLDQLIGQEIKYFSPKMEKLLGTQEEPYEDVINAIEQRLANRKSSVNDSMQQYSSKEKIRPYNPNLQGTKQNQFQNNENKQSQTDMMKQKVASQYKFNLYKTSSTAAHSQETNPSRKQAIRKTRFQYNEEQYETPRYIEQQKEITESQLIKKEYNQKL</sequence>
<reference evidence="2 3" key="1">
    <citation type="submission" date="2014-06" db="EMBL/GenBank/DDBJ databases">
        <authorList>
            <person name="Swart Estienne"/>
        </authorList>
    </citation>
    <scope>NUCLEOTIDE SEQUENCE [LARGE SCALE GENOMIC DNA]</scope>
    <source>
        <strain evidence="2 3">130c</strain>
    </source>
</reference>
<evidence type="ECO:0000313" key="3">
    <source>
        <dbReference type="Proteomes" id="UP000039865"/>
    </source>
</evidence>